<dbReference type="Gene3D" id="3.30.70.1730">
    <property type="match status" value="1"/>
</dbReference>
<dbReference type="GO" id="GO:0005840">
    <property type="term" value="C:ribosome"/>
    <property type="evidence" value="ECO:0007669"/>
    <property type="project" value="UniProtKB-KW"/>
</dbReference>
<dbReference type="GO" id="GO:0006412">
    <property type="term" value="P:translation"/>
    <property type="evidence" value="ECO:0007669"/>
    <property type="project" value="UniProtKB-UniRule"/>
</dbReference>
<gene>
    <name evidence="5" type="primary">rplJ</name>
    <name evidence="6" type="ORF">A3D77_06340</name>
</gene>
<comment type="caution">
    <text evidence="6">The sequence shown here is derived from an EMBL/GenBank/DDBJ whole genome shotgun (WGS) entry which is preliminary data.</text>
</comment>
<protein>
    <recommendedName>
        <fullName evidence="4 5">Large ribosomal subunit protein uL10</fullName>
    </recommendedName>
</protein>
<dbReference type="NCBIfam" id="NF000955">
    <property type="entry name" value="PRK00099.1-1"/>
    <property type="match status" value="1"/>
</dbReference>
<dbReference type="EMBL" id="MFJL01000027">
    <property type="protein sequence ID" value="OGG14101.1"/>
    <property type="molecule type" value="Genomic_DNA"/>
</dbReference>
<dbReference type="InterPro" id="IPR043141">
    <property type="entry name" value="Ribosomal_uL10-like_sf"/>
</dbReference>
<organism evidence="6 7">
    <name type="scientific">Candidatus Gottesmanbacteria bacterium RIFCSPHIGHO2_02_FULL_39_11</name>
    <dbReference type="NCBI Taxonomy" id="1798382"/>
    <lineage>
        <taxon>Bacteria</taxon>
        <taxon>Candidatus Gottesmaniibacteriota</taxon>
    </lineage>
</organism>
<dbReference type="GO" id="GO:0070180">
    <property type="term" value="F:large ribosomal subunit rRNA binding"/>
    <property type="evidence" value="ECO:0007669"/>
    <property type="project" value="UniProtKB-UniRule"/>
</dbReference>
<evidence type="ECO:0000313" key="7">
    <source>
        <dbReference type="Proteomes" id="UP000176923"/>
    </source>
</evidence>
<accession>A0A1F5ZNV5</accession>
<keyword evidence="2 5" id="KW-0689">Ribosomal protein</keyword>
<dbReference type="CDD" id="cd05797">
    <property type="entry name" value="Ribosomal_L10"/>
    <property type="match status" value="1"/>
</dbReference>
<evidence type="ECO:0000256" key="5">
    <source>
        <dbReference type="HAMAP-Rule" id="MF_00362"/>
    </source>
</evidence>
<comment type="function">
    <text evidence="5">Forms part of the ribosomal stalk, playing a central role in the interaction of the ribosome with GTP-bound translation factors.</text>
</comment>
<dbReference type="InterPro" id="IPR001790">
    <property type="entry name" value="Ribosomal_uL10"/>
</dbReference>
<dbReference type="PANTHER" id="PTHR11560">
    <property type="entry name" value="39S RIBOSOMAL PROTEIN L10, MITOCHONDRIAL"/>
    <property type="match status" value="1"/>
</dbReference>
<dbReference type="STRING" id="1798382.A3D77_06340"/>
<comment type="similarity">
    <text evidence="1 5">Belongs to the universal ribosomal protein uL10 family.</text>
</comment>
<evidence type="ECO:0000256" key="1">
    <source>
        <dbReference type="ARBA" id="ARBA00008889"/>
    </source>
</evidence>
<dbReference type="Pfam" id="PF00466">
    <property type="entry name" value="Ribosomal_L10"/>
    <property type="match status" value="1"/>
</dbReference>
<sequence length="178" mass="19612">MPTQKKQDEVKALVLNLEKSKAVFLTDYRGLTHKQLETLRRSLKKVNAKFVVSKNTLLKIALKEGLKLDAAATEQFEKELNRETASLLSFGDAIAAIKAFSDFAKISQLPKVKVGVFEGKMTSASDFAKLASLPGREQLLSNLAAGLIGPLYGLHRAAQWNMQTLVIALNNVKEKKTN</sequence>
<proteinExistence type="inferred from homology"/>
<dbReference type="Proteomes" id="UP000176923">
    <property type="component" value="Unassembled WGS sequence"/>
</dbReference>
<reference evidence="6 7" key="1">
    <citation type="journal article" date="2016" name="Nat. Commun.">
        <title>Thousands of microbial genomes shed light on interconnected biogeochemical processes in an aquifer system.</title>
        <authorList>
            <person name="Anantharaman K."/>
            <person name="Brown C.T."/>
            <person name="Hug L.A."/>
            <person name="Sharon I."/>
            <person name="Castelle C.J."/>
            <person name="Probst A.J."/>
            <person name="Thomas B.C."/>
            <person name="Singh A."/>
            <person name="Wilkins M.J."/>
            <person name="Karaoz U."/>
            <person name="Brodie E.L."/>
            <person name="Williams K.H."/>
            <person name="Hubbard S.S."/>
            <person name="Banfield J.F."/>
        </authorList>
    </citation>
    <scope>NUCLEOTIDE SEQUENCE [LARGE SCALE GENOMIC DNA]</scope>
</reference>
<dbReference type="InterPro" id="IPR047865">
    <property type="entry name" value="Ribosomal_uL10_bac_type"/>
</dbReference>
<dbReference type="GO" id="GO:1990904">
    <property type="term" value="C:ribonucleoprotein complex"/>
    <property type="evidence" value="ECO:0007669"/>
    <property type="project" value="UniProtKB-KW"/>
</dbReference>
<name>A0A1F5ZNV5_9BACT</name>
<dbReference type="AlphaFoldDB" id="A0A1F5ZNV5"/>
<dbReference type="SUPFAM" id="SSF160369">
    <property type="entry name" value="Ribosomal protein L10-like"/>
    <property type="match status" value="1"/>
</dbReference>
<evidence type="ECO:0000256" key="3">
    <source>
        <dbReference type="ARBA" id="ARBA00023274"/>
    </source>
</evidence>
<keyword evidence="5" id="KW-0699">rRNA-binding</keyword>
<comment type="subunit">
    <text evidence="5">Part of the ribosomal stalk of the 50S ribosomal subunit. The N-terminus interacts with L11 and the large rRNA to form the base of the stalk. The C-terminus forms an elongated spine to which L12 dimers bind in a sequential fashion forming a multimeric L10(L12)X complex.</text>
</comment>
<evidence type="ECO:0000256" key="2">
    <source>
        <dbReference type="ARBA" id="ARBA00022980"/>
    </source>
</evidence>
<evidence type="ECO:0000313" key="6">
    <source>
        <dbReference type="EMBL" id="OGG14101.1"/>
    </source>
</evidence>
<evidence type="ECO:0000256" key="4">
    <source>
        <dbReference type="ARBA" id="ARBA00035202"/>
    </source>
</evidence>
<keyword evidence="3 5" id="KW-0687">Ribonucleoprotein</keyword>
<dbReference type="Gene3D" id="6.10.250.290">
    <property type="match status" value="1"/>
</dbReference>
<dbReference type="InterPro" id="IPR022973">
    <property type="entry name" value="Ribosomal_uL10_bac"/>
</dbReference>
<dbReference type="HAMAP" id="MF_00362">
    <property type="entry name" value="Ribosomal_uL10"/>
    <property type="match status" value="1"/>
</dbReference>
<keyword evidence="5" id="KW-0694">RNA-binding</keyword>